<dbReference type="InterPro" id="IPR010280">
    <property type="entry name" value="U5_MeTrfase_fam"/>
</dbReference>
<evidence type="ECO:0000256" key="2">
    <source>
        <dbReference type="ARBA" id="ARBA00022679"/>
    </source>
</evidence>
<comment type="caution">
    <text evidence="5">The sequence shown here is derived from an EMBL/GenBank/DDBJ whole genome shotgun (WGS) entry which is preliminary data.</text>
</comment>
<dbReference type="OrthoDB" id="10250660at2759"/>
<feature type="active site" description="Nucleophile" evidence="4">
    <location>
        <position position="397"/>
    </location>
</feature>
<dbReference type="InterPro" id="IPR053304">
    <property type="entry name" value="RNA_M5U_MTase"/>
</dbReference>
<keyword evidence="6" id="KW-1185">Reference proteome</keyword>
<dbReference type="SUPFAM" id="SSF53335">
    <property type="entry name" value="S-adenosyl-L-methionine-dependent methyltransferases"/>
    <property type="match status" value="1"/>
</dbReference>
<feature type="binding site" evidence="4">
    <location>
        <position position="314"/>
    </location>
    <ligand>
        <name>S-adenosyl-L-methionine</name>
        <dbReference type="ChEBI" id="CHEBI:59789"/>
    </ligand>
</feature>
<dbReference type="GO" id="GO:0008173">
    <property type="term" value="F:RNA methyltransferase activity"/>
    <property type="evidence" value="ECO:0007669"/>
    <property type="project" value="InterPro"/>
</dbReference>
<comment type="similarity">
    <text evidence="4">Belongs to the class I-like SAM-binding methyltransferase superfamily. RNA M5U methyltransferase family.</text>
</comment>
<dbReference type="PANTHER" id="PTHR47548:SF1">
    <property type="entry name" value="S-ADENOSYL-L-METHIONINE-DEPENDENT METHYLTRANSFERASES SUPERFAMILY PROTEIN"/>
    <property type="match status" value="1"/>
</dbReference>
<accession>A0A8J6CFF2</accession>
<keyword evidence="2 4" id="KW-0808">Transferase</keyword>
<keyword evidence="3 4" id="KW-0949">S-adenosyl-L-methionine</keyword>
<evidence type="ECO:0008006" key="7">
    <source>
        <dbReference type="Google" id="ProtNLM"/>
    </source>
</evidence>
<name>A0A8J6CFF2_DIALT</name>
<evidence type="ECO:0000256" key="3">
    <source>
        <dbReference type="ARBA" id="ARBA00022691"/>
    </source>
</evidence>
<sequence length="442" mass="46745">MGPTALVLLCTARARQARPSAPVAALVRTVDLRQACPHFEACPGCSVARRLDEPPVLERARAFFRAECGVADVPSVCGAATGWRTHAKLAVRGTAESPRIGLFKARSHDVLEIPHCAVQHPAINEGAAELARLMASARTTVYDEASGTGLVRYVQMSVERASATVQLVLVCNAPPPPAARAPSAHAPRSAAPRGLDALLELLAERMAHGATVWHSVWVHFNDERRNNIISYAPSTAGRWRLALGAPTVREVVGARTFEFPPFVFRQANLDAFEAIVRQVADAVPAGAAVAELYAGVGILGLNCVERALSVRCSDVNPHLDAPVAAALALLPPELRARATYTRVDAADAAAAELPGADTLIVDPPRKGLDPALLRELCAPRAAGGAARDVQLLAYVSCGYDALERDARALVGGGGGWVVRSARAHVLFPGADHIETVAVLERR</sequence>
<dbReference type="Gene3D" id="3.40.50.150">
    <property type="entry name" value="Vaccinia Virus protein VP39"/>
    <property type="match status" value="1"/>
</dbReference>
<gene>
    <name evidence="5" type="ORF">KFE25_007574</name>
</gene>
<evidence type="ECO:0000256" key="4">
    <source>
        <dbReference type="PROSITE-ProRule" id="PRU01024"/>
    </source>
</evidence>
<keyword evidence="1 4" id="KW-0489">Methyltransferase</keyword>
<reference evidence="5" key="1">
    <citation type="submission" date="2021-05" db="EMBL/GenBank/DDBJ databases">
        <title>The genome of the haptophyte Pavlova lutheri (Diacronema luteri, Pavlovales) - a model for lipid biosynthesis in eukaryotic algae.</title>
        <authorList>
            <person name="Hulatt C.J."/>
            <person name="Posewitz M.C."/>
        </authorList>
    </citation>
    <scope>NUCLEOTIDE SEQUENCE</scope>
    <source>
        <strain evidence="5">NIVA-4/92</strain>
    </source>
</reference>
<dbReference type="InterPro" id="IPR029063">
    <property type="entry name" value="SAM-dependent_MTases_sf"/>
</dbReference>
<dbReference type="PROSITE" id="PS51687">
    <property type="entry name" value="SAM_MT_RNA_M5U"/>
    <property type="match status" value="1"/>
</dbReference>
<dbReference type="Proteomes" id="UP000751190">
    <property type="component" value="Unassembled WGS sequence"/>
</dbReference>
<dbReference type="GO" id="GO:0006396">
    <property type="term" value="P:RNA processing"/>
    <property type="evidence" value="ECO:0007669"/>
    <property type="project" value="InterPro"/>
</dbReference>
<evidence type="ECO:0000313" key="6">
    <source>
        <dbReference type="Proteomes" id="UP000751190"/>
    </source>
</evidence>
<dbReference type="EMBL" id="JAGTXO010000003">
    <property type="protein sequence ID" value="KAG8469056.1"/>
    <property type="molecule type" value="Genomic_DNA"/>
</dbReference>
<dbReference type="PANTHER" id="PTHR47548">
    <property type="entry name" value="BNAA06G32370D PROTEIN"/>
    <property type="match status" value="1"/>
</dbReference>
<feature type="binding site" evidence="4">
    <location>
        <position position="293"/>
    </location>
    <ligand>
        <name>S-adenosyl-L-methionine</name>
        <dbReference type="ChEBI" id="CHEBI:59789"/>
    </ligand>
</feature>
<dbReference type="Gene3D" id="2.40.50.1070">
    <property type="match status" value="1"/>
</dbReference>
<feature type="binding site" evidence="4">
    <location>
        <position position="266"/>
    </location>
    <ligand>
        <name>S-adenosyl-L-methionine</name>
        <dbReference type="ChEBI" id="CHEBI:59789"/>
    </ligand>
</feature>
<dbReference type="AlphaFoldDB" id="A0A8J6CFF2"/>
<organism evidence="5 6">
    <name type="scientific">Diacronema lutheri</name>
    <name type="common">Unicellular marine alga</name>
    <name type="synonym">Monochrysis lutheri</name>
    <dbReference type="NCBI Taxonomy" id="2081491"/>
    <lineage>
        <taxon>Eukaryota</taxon>
        <taxon>Haptista</taxon>
        <taxon>Haptophyta</taxon>
        <taxon>Pavlovophyceae</taxon>
        <taxon>Pavlovales</taxon>
        <taxon>Pavlovaceae</taxon>
        <taxon>Diacronema</taxon>
    </lineage>
</organism>
<dbReference type="GO" id="GO:0032259">
    <property type="term" value="P:methylation"/>
    <property type="evidence" value="ECO:0007669"/>
    <property type="project" value="UniProtKB-KW"/>
</dbReference>
<feature type="binding site" evidence="4">
    <location>
        <position position="362"/>
    </location>
    <ligand>
        <name>S-adenosyl-L-methionine</name>
        <dbReference type="ChEBI" id="CHEBI:59789"/>
    </ligand>
</feature>
<evidence type="ECO:0000256" key="1">
    <source>
        <dbReference type="ARBA" id="ARBA00022603"/>
    </source>
</evidence>
<dbReference type="OMA" id="SGCSHEW"/>
<evidence type="ECO:0000313" key="5">
    <source>
        <dbReference type="EMBL" id="KAG8469056.1"/>
    </source>
</evidence>
<proteinExistence type="inferred from homology"/>
<protein>
    <recommendedName>
        <fullName evidence="7">tRNA(Phe) (4-demethylwyosine(37)-C(7)) aminocarboxypropyltransferase</fullName>
    </recommendedName>
</protein>